<evidence type="ECO:0000313" key="1">
    <source>
        <dbReference type="EMBL" id="ATG86393.1"/>
    </source>
</evidence>
<dbReference type="EMBL" id="MF787246">
    <property type="protein sequence ID" value="ATG86393.1"/>
    <property type="molecule type" value="Genomic_DNA"/>
</dbReference>
<evidence type="ECO:0000313" key="2">
    <source>
        <dbReference type="Proteomes" id="UP000229296"/>
    </source>
</evidence>
<proteinExistence type="predicted"/>
<reference evidence="1 2" key="1">
    <citation type="submission" date="2017-08" db="EMBL/GenBank/DDBJ databases">
        <title>Isolation and Characterization of phages of Lactobacillus pentosus and plantarum.</title>
        <authorList>
            <person name="Qi R."/>
            <person name="Yu M."/>
            <person name="Qiao X."/>
            <person name="Li Y."/>
        </authorList>
    </citation>
    <scope>NUCLEOTIDE SEQUENCE [LARGE SCALE GENOMIC DNA]</scope>
</reference>
<name>A0A291I9M3_9CAUD</name>
<dbReference type="Proteomes" id="UP000229296">
    <property type="component" value="Segment"/>
</dbReference>
<accession>A0A291I9M3</accession>
<keyword evidence="2" id="KW-1185">Reference proteome</keyword>
<organism evidence="1 2">
    <name type="scientific">Lactobacillus phage LpeD</name>
    <dbReference type="NCBI Taxonomy" id="2041210"/>
    <lineage>
        <taxon>Viruses</taxon>
        <taxon>Duplodnaviria</taxon>
        <taxon>Heunggongvirae</taxon>
        <taxon>Uroviricota</taxon>
        <taxon>Caudoviricetes</taxon>
        <taxon>Herelleviridae</taxon>
        <taxon>Elpedvirus</taxon>
        <taxon>Elpedvirus LpeD</taxon>
    </lineage>
</organism>
<protein>
    <submittedName>
        <fullName evidence="1">Uncharacterized protein</fullName>
    </submittedName>
</protein>
<sequence>MNNNEPNKVVDSNGLEKCFIDKDFERYAKLYGLKVFVKDDENDSFSIEGYFKDNKGFLNIRSNNTNTPYYSKDITMETLMLIAYTSDVKHTRRIGIDEKLDIIDFYDNVNKNKENWVEDTPVRFKIEKGLQDISFE</sequence>
<gene>
    <name evidence="1" type="ORF">LpeD_148</name>
</gene>